<dbReference type="InterPro" id="IPR029058">
    <property type="entry name" value="AB_hydrolase_fold"/>
</dbReference>
<evidence type="ECO:0000313" key="2">
    <source>
        <dbReference type="EMBL" id="CAK8986150.1"/>
    </source>
</evidence>
<dbReference type="Proteomes" id="UP001642464">
    <property type="component" value="Unassembled WGS sequence"/>
</dbReference>
<name>A0ABP0HBD5_9DINO</name>
<dbReference type="EMBL" id="CAXAMM010000140">
    <property type="protein sequence ID" value="CAK8986150.1"/>
    <property type="molecule type" value="Genomic_DNA"/>
</dbReference>
<protein>
    <recommendedName>
        <fullName evidence="1">Fungal lipase-type domain-containing protein</fullName>
    </recommendedName>
</protein>
<feature type="non-terminal residue" evidence="2">
    <location>
        <position position="274"/>
    </location>
</feature>
<dbReference type="Gene3D" id="3.40.50.1820">
    <property type="entry name" value="alpha/beta hydrolase"/>
    <property type="match status" value="1"/>
</dbReference>
<organism evidence="2 3">
    <name type="scientific">Durusdinium trenchii</name>
    <dbReference type="NCBI Taxonomy" id="1381693"/>
    <lineage>
        <taxon>Eukaryota</taxon>
        <taxon>Sar</taxon>
        <taxon>Alveolata</taxon>
        <taxon>Dinophyceae</taxon>
        <taxon>Suessiales</taxon>
        <taxon>Symbiodiniaceae</taxon>
        <taxon>Durusdinium</taxon>
    </lineage>
</organism>
<dbReference type="Pfam" id="PF01764">
    <property type="entry name" value="Lipase_3"/>
    <property type="match status" value="1"/>
</dbReference>
<evidence type="ECO:0000259" key="1">
    <source>
        <dbReference type="Pfam" id="PF01764"/>
    </source>
</evidence>
<feature type="non-terminal residue" evidence="2">
    <location>
        <position position="1"/>
    </location>
</feature>
<feature type="domain" description="Fungal lipase-type" evidence="1">
    <location>
        <begin position="21"/>
        <end position="122"/>
    </location>
</feature>
<accession>A0ABP0HBD5</accession>
<dbReference type="InterPro" id="IPR002921">
    <property type="entry name" value="Fungal_lipase-type"/>
</dbReference>
<dbReference type="SUPFAM" id="SSF53474">
    <property type="entry name" value="alpha/beta-Hydrolases"/>
    <property type="match status" value="1"/>
</dbReference>
<sequence length="274" mass="30200">DWATWFALAGKNGSGLENTTVLAIRGTKTKLEMIFDLDLWSLQILGIQHLAGRFIIGLGFPYNAFWNSPALGKLWFRSKRRRYQSVLDYLKLLKEEEPHRKIYVSGHSLGGGLAHLVASELQLPAVTLSAPGVVETAGLLGLEPLELQDLTVNVIPDRDPIPANSGKQGGVTVPIPCIVGEAPECHRVFNTICYMAATICNLLCHAARWSCLRSLAFTDQHILATWVGNTTHTHTNPSTCRHAAEAMWRSNPTQYTMQLLPDGGRSSSFLRAEK</sequence>
<evidence type="ECO:0000313" key="3">
    <source>
        <dbReference type="Proteomes" id="UP001642464"/>
    </source>
</evidence>
<reference evidence="2 3" key="1">
    <citation type="submission" date="2024-02" db="EMBL/GenBank/DDBJ databases">
        <authorList>
            <person name="Chen Y."/>
            <person name="Shah S."/>
            <person name="Dougan E. K."/>
            <person name="Thang M."/>
            <person name="Chan C."/>
        </authorList>
    </citation>
    <scope>NUCLEOTIDE SEQUENCE [LARGE SCALE GENOMIC DNA]</scope>
</reference>
<comment type="caution">
    <text evidence="2">The sequence shown here is derived from an EMBL/GenBank/DDBJ whole genome shotgun (WGS) entry which is preliminary data.</text>
</comment>
<proteinExistence type="predicted"/>
<keyword evidence="3" id="KW-1185">Reference proteome</keyword>
<gene>
    <name evidence="2" type="ORF">SCF082_LOCUS432</name>
</gene>